<dbReference type="AlphaFoldDB" id="A0A940S039"/>
<reference evidence="1" key="1">
    <citation type="submission" date="2021-03" db="EMBL/GenBank/DDBJ databases">
        <title>Sagittula salina sp. nov. strain M10.9X isolated from the marine waste.</title>
        <authorList>
            <person name="Satari L."/>
            <person name="Molina-Menor E."/>
            <person name="Vidal-Verdu A."/>
            <person name="Pascual J."/>
            <person name="Pereto J."/>
            <person name="Porcar M."/>
        </authorList>
    </citation>
    <scope>NUCLEOTIDE SEQUENCE</scope>
    <source>
        <strain evidence="1">M10.9X</strain>
    </source>
</reference>
<sequence length="206" mass="22095">MRPGRDRIRLTALLVGLGSFCWGPVCWGMEAEAQTVDYAAVFAEHEPEIVPGGEIDGRAVDLLAVPPGIELRRLIGPNGEVTYTGIDATGDGAVGCLFDLYFELVAMGRSCPWTPPKAEAAMLETRLRRITRFVLANGVPERDPADAEEWLEARLARWQEDIAPRACGAPDAGLQGFAGALASEAFAPVLDKALAVPRLPVSQPCL</sequence>
<proteinExistence type="predicted"/>
<gene>
    <name evidence="1" type="ORF">J5474_09095</name>
</gene>
<dbReference type="RefSeq" id="WP_209360589.1">
    <property type="nucleotide sequence ID" value="NZ_JAGISH010000004.1"/>
</dbReference>
<evidence type="ECO:0000313" key="2">
    <source>
        <dbReference type="Proteomes" id="UP000675940"/>
    </source>
</evidence>
<dbReference type="Proteomes" id="UP000675940">
    <property type="component" value="Unassembled WGS sequence"/>
</dbReference>
<evidence type="ECO:0000313" key="1">
    <source>
        <dbReference type="EMBL" id="MBP0482643.1"/>
    </source>
</evidence>
<accession>A0A940S039</accession>
<comment type="caution">
    <text evidence="1">The sequence shown here is derived from an EMBL/GenBank/DDBJ whole genome shotgun (WGS) entry which is preliminary data.</text>
</comment>
<name>A0A940S039_9RHOB</name>
<protein>
    <submittedName>
        <fullName evidence="1">Uncharacterized protein</fullName>
    </submittedName>
</protein>
<keyword evidence="2" id="KW-1185">Reference proteome</keyword>
<dbReference type="EMBL" id="JAGISH010000004">
    <property type="protein sequence ID" value="MBP0482643.1"/>
    <property type="molecule type" value="Genomic_DNA"/>
</dbReference>
<organism evidence="1 2">
    <name type="scientific">Sagittula salina</name>
    <dbReference type="NCBI Taxonomy" id="2820268"/>
    <lineage>
        <taxon>Bacteria</taxon>
        <taxon>Pseudomonadati</taxon>
        <taxon>Pseudomonadota</taxon>
        <taxon>Alphaproteobacteria</taxon>
        <taxon>Rhodobacterales</taxon>
        <taxon>Roseobacteraceae</taxon>
        <taxon>Sagittula</taxon>
    </lineage>
</organism>